<evidence type="ECO:0000256" key="5">
    <source>
        <dbReference type="SAM" id="SignalP"/>
    </source>
</evidence>
<feature type="domain" description="EF-hand" evidence="6">
    <location>
        <begin position="101"/>
        <end position="136"/>
    </location>
</feature>
<proteinExistence type="predicted"/>
<keyword evidence="1 5" id="KW-0732">Signal</keyword>
<evidence type="ECO:0000313" key="8">
    <source>
        <dbReference type="WBParaSite" id="ALUE_0000944001-mRNA-1"/>
    </source>
</evidence>
<dbReference type="PANTHER" id="PTHR23104:SF17">
    <property type="entry name" value="EF-HAND DOMAIN-CONTAINING PROTEIN"/>
    <property type="match status" value="1"/>
</dbReference>
<dbReference type="Gene3D" id="1.10.238.10">
    <property type="entry name" value="EF-hand"/>
    <property type="match status" value="2"/>
</dbReference>
<sequence length="406" mass="45688">MFSVSIVPSNEIAAGRFAMRWTFYLLLSTAVVAHQQPQFPGQNAQQPPEVHHQNQQYRQPAPAHPNTPSAHAQEFGGQQAQDAAHIKEHLDGKVDPTANMTPEQLQFHYFNMHDLDKNGKLDGIELIKAITHFHAENPGPAHQGSNMPPPLPSEVELEQMIDSILREDDFDSDGYIDYGEFLKAQKQRDEQARSHQQQQPPPPPPQSMKGPEKCDGSYGRLFVLAYRFIRGTYAGLTNMSMQPFSLNTFHDNDILYSDTPRLFLHANACEGCSPAGTIYSRKLAADHAPHKFAANEAIHDKKHLKQHLENKINVNGEWDMEKESFYYFSMNDLNHDQRIDGLEIIKAVIHTHPQDSNPSTQMSENTLEEMVDAVLKDIDVNNDGVIDFAEYTLKQNAPTSSSSSPV</sequence>
<evidence type="ECO:0000313" key="7">
    <source>
        <dbReference type="Proteomes" id="UP000036681"/>
    </source>
</evidence>
<keyword evidence="2" id="KW-0677">Repeat</keyword>
<reference evidence="8" key="1">
    <citation type="submission" date="2017-02" db="UniProtKB">
        <authorList>
            <consortium name="WormBaseParasite"/>
        </authorList>
    </citation>
    <scope>IDENTIFICATION</scope>
</reference>
<feature type="chain" id="PRO_5005656499" evidence="5">
    <location>
        <begin position="34"/>
        <end position="406"/>
    </location>
</feature>
<dbReference type="GO" id="GO:0005509">
    <property type="term" value="F:calcium ion binding"/>
    <property type="evidence" value="ECO:0007669"/>
    <property type="project" value="InterPro"/>
</dbReference>
<dbReference type="InterPro" id="IPR018247">
    <property type="entry name" value="EF_Hand_1_Ca_BS"/>
</dbReference>
<feature type="compositionally biased region" description="Polar residues" evidence="4">
    <location>
        <begin position="66"/>
        <end position="81"/>
    </location>
</feature>
<dbReference type="CDD" id="cd00051">
    <property type="entry name" value="EFh"/>
    <property type="match status" value="1"/>
</dbReference>
<feature type="domain" description="EF-hand" evidence="6">
    <location>
        <begin position="366"/>
        <end position="401"/>
    </location>
</feature>
<feature type="region of interest" description="Disordered" evidence="4">
    <location>
        <begin position="185"/>
        <end position="212"/>
    </location>
</feature>
<dbReference type="InterPro" id="IPR011992">
    <property type="entry name" value="EF-hand-dom_pair"/>
</dbReference>
<dbReference type="InterPro" id="IPR002048">
    <property type="entry name" value="EF_hand_dom"/>
</dbReference>
<accession>A0A0M3I048</accession>
<dbReference type="Pfam" id="PF13499">
    <property type="entry name" value="EF-hand_7"/>
    <property type="match status" value="2"/>
</dbReference>
<protein>
    <submittedName>
        <fullName evidence="8">EF hand</fullName>
    </submittedName>
</protein>
<dbReference type="Proteomes" id="UP000036681">
    <property type="component" value="Unplaced"/>
</dbReference>
<evidence type="ECO:0000259" key="6">
    <source>
        <dbReference type="PROSITE" id="PS50222"/>
    </source>
</evidence>
<evidence type="ECO:0000256" key="1">
    <source>
        <dbReference type="ARBA" id="ARBA00022729"/>
    </source>
</evidence>
<evidence type="ECO:0000256" key="3">
    <source>
        <dbReference type="ARBA" id="ARBA00022837"/>
    </source>
</evidence>
<name>A0A0M3I048_ASCLU</name>
<evidence type="ECO:0000256" key="2">
    <source>
        <dbReference type="ARBA" id="ARBA00022737"/>
    </source>
</evidence>
<feature type="signal peptide" evidence="5">
    <location>
        <begin position="1"/>
        <end position="33"/>
    </location>
</feature>
<dbReference type="InterPro" id="IPR052110">
    <property type="entry name" value="MCFD2-like"/>
</dbReference>
<dbReference type="PANTHER" id="PTHR23104">
    <property type="entry name" value="MULTIPLE COAGULATION FACTOR DEFICIENCY PROTEIN 2 NEURAL STEM CELL DERIVED NEURONAL SURVIVAL PROTEIN"/>
    <property type="match status" value="1"/>
</dbReference>
<keyword evidence="3" id="KW-0106">Calcium</keyword>
<dbReference type="AlphaFoldDB" id="A0A0M3I048"/>
<feature type="domain" description="EF-hand" evidence="6">
    <location>
        <begin position="156"/>
        <end position="191"/>
    </location>
</feature>
<feature type="compositionally biased region" description="Low complexity" evidence="4">
    <location>
        <begin position="39"/>
        <end position="48"/>
    </location>
</feature>
<dbReference type="PROSITE" id="PS50222">
    <property type="entry name" value="EF_HAND_2"/>
    <property type="match status" value="3"/>
</dbReference>
<dbReference type="SUPFAM" id="SSF47473">
    <property type="entry name" value="EF-hand"/>
    <property type="match status" value="1"/>
</dbReference>
<evidence type="ECO:0000256" key="4">
    <source>
        <dbReference type="SAM" id="MobiDB-lite"/>
    </source>
</evidence>
<keyword evidence="7" id="KW-1185">Reference proteome</keyword>
<feature type="region of interest" description="Disordered" evidence="4">
    <location>
        <begin position="39"/>
        <end position="82"/>
    </location>
</feature>
<dbReference type="PROSITE" id="PS00018">
    <property type="entry name" value="EF_HAND_1"/>
    <property type="match status" value="4"/>
</dbReference>
<dbReference type="WBParaSite" id="ALUE_0000944001-mRNA-1">
    <property type="protein sequence ID" value="ALUE_0000944001-mRNA-1"/>
    <property type="gene ID" value="ALUE_0000944001"/>
</dbReference>
<organism evidence="7 8">
    <name type="scientific">Ascaris lumbricoides</name>
    <name type="common">Giant roundworm</name>
    <dbReference type="NCBI Taxonomy" id="6252"/>
    <lineage>
        <taxon>Eukaryota</taxon>
        <taxon>Metazoa</taxon>
        <taxon>Ecdysozoa</taxon>
        <taxon>Nematoda</taxon>
        <taxon>Chromadorea</taxon>
        <taxon>Rhabditida</taxon>
        <taxon>Spirurina</taxon>
        <taxon>Ascaridomorpha</taxon>
        <taxon>Ascaridoidea</taxon>
        <taxon>Ascarididae</taxon>
        <taxon>Ascaris</taxon>
    </lineage>
</organism>